<dbReference type="KEGG" id="aori:SD37_11480"/>
<dbReference type="RefSeq" id="WP_044851601.1">
    <property type="nucleotide sequence ID" value="NZ_CP016174.1"/>
</dbReference>
<feature type="transmembrane region" description="Helical" evidence="2">
    <location>
        <begin position="116"/>
        <end position="139"/>
    </location>
</feature>
<evidence type="ECO:0000313" key="4">
    <source>
        <dbReference type="Proteomes" id="UP000093695"/>
    </source>
</evidence>
<gene>
    <name evidence="3" type="ORF">SD37_11480</name>
</gene>
<feature type="region of interest" description="Disordered" evidence="1">
    <location>
        <begin position="1"/>
        <end position="27"/>
    </location>
</feature>
<proteinExistence type="predicted"/>
<keyword evidence="2" id="KW-1133">Transmembrane helix</keyword>
<organism evidence="3 4">
    <name type="scientific">Amycolatopsis orientalis</name>
    <name type="common">Nocardia orientalis</name>
    <dbReference type="NCBI Taxonomy" id="31958"/>
    <lineage>
        <taxon>Bacteria</taxon>
        <taxon>Bacillati</taxon>
        <taxon>Actinomycetota</taxon>
        <taxon>Actinomycetes</taxon>
        <taxon>Pseudonocardiales</taxon>
        <taxon>Pseudonocardiaceae</taxon>
        <taxon>Amycolatopsis</taxon>
    </lineage>
</organism>
<feature type="transmembrane region" description="Helical" evidence="2">
    <location>
        <begin position="77"/>
        <end position="96"/>
    </location>
</feature>
<evidence type="ECO:0000313" key="3">
    <source>
        <dbReference type="EMBL" id="ANN16198.1"/>
    </source>
</evidence>
<dbReference type="AlphaFoldDB" id="A0A193BVK1"/>
<keyword evidence="2" id="KW-0472">Membrane</keyword>
<reference evidence="3 4" key="1">
    <citation type="journal article" date="2015" name="Genome Announc.">
        <title>Draft Genome Sequence of Norvancomycin-Producing Strain Amycolatopsis orientalis CPCC200066.</title>
        <authorList>
            <person name="Lei X."/>
            <person name="Yuan F."/>
            <person name="Shi Y."/>
            <person name="Li X."/>
            <person name="Wang L."/>
            <person name="Hong B."/>
        </authorList>
    </citation>
    <scope>NUCLEOTIDE SEQUENCE [LARGE SCALE GENOMIC DNA]</scope>
    <source>
        <strain evidence="3 4">B-37</strain>
    </source>
</reference>
<accession>A0A193BVK1</accession>
<evidence type="ECO:0000256" key="1">
    <source>
        <dbReference type="SAM" id="MobiDB-lite"/>
    </source>
</evidence>
<feature type="compositionally biased region" description="Basic and acidic residues" evidence="1">
    <location>
        <begin position="1"/>
        <end position="18"/>
    </location>
</feature>
<keyword evidence="2" id="KW-0812">Transmembrane</keyword>
<dbReference type="Proteomes" id="UP000093695">
    <property type="component" value="Chromosome"/>
</dbReference>
<sequence>MIEEKSKAEDAVGRHAANDVDGPTLPGITVVKPNSGGRRFAVDPDDQPTEFLDGFEDAAAEHTAELEALAAGKGTRVTAFFALVWFRVLAIFGRIVDEVATTVRLSARWELDHDRTVARIIVATISALLLAGSGIAWWLS</sequence>
<protein>
    <submittedName>
        <fullName evidence="3">Uncharacterized protein</fullName>
    </submittedName>
</protein>
<keyword evidence="4" id="KW-1185">Reference proteome</keyword>
<evidence type="ECO:0000256" key="2">
    <source>
        <dbReference type="SAM" id="Phobius"/>
    </source>
</evidence>
<dbReference type="EMBL" id="CP016174">
    <property type="protein sequence ID" value="ANN16198.1"/>
    <property type="molecule type" value="Genomic_DNA"/>
</dbReference>
<dbReference type="STRING" id="31958.SD37_11480"/>
<name>A0A193BVK1_AMYOR</name>